<reference evidence="19" key="2">
    <citation type="journal article" date="2021" name="PeerJ">
        <title>Extensive microbial diversity within the chicken gut microbiome revealed by metagenomics and culture.</title>
        <authorList>
            <person name="Gilroy R."/>
            <person name="Ravi A."/>
            <person name="Getino M."/>
            <person name="Pursley I."/>
            <person name="Horton D.L."/>
            <person name="Alikhan N.F."/>
            <person name="Baker D."/>
            <person name="Gharbi K."/>
            <person name="Hall N."/>
            <person name="Watson M."/>
            <person name="Adriaenssens E.M."/>
            <person name="Foster-Nyarko E."/>
            <person name="Jarju S."/>
            <person name="Secka A."/>
            <person name="Antonio M."/>
            <person name="Oren A."/>
            <person name="Chaudhuri R.R."/>
            <person name="La Ragione R."/>
            <person name="Hildebrand F."/>
            <person name="Pallen M.J."/>
        </authorList>
    </citation>
    <scope>NUCLEOTIDE SEQUENCE</scope>
    <source>
        <strain evidence="19">10037</strain>
    </source>
</reference>
<evidence type="ECO:0000256" key="10">
    <source>
        <dbReference type="ARBA" id="ARBA00023098"/>
    </source>
</evidence>
<evidence type="ECO:0000256" key="15">
    <source>
        <dbReference type="ARBA" id="ARBA00042579"/>
    </source>
</evidence>
<dbReference type="PROSITE" id="PS50244">
    <property type="entry name" value="S5A_REDUCTASE"/>
    <property type="match status" value="1"/>
</dbReference>
<evidence type="ECO:0000256" key="7">
    <source>
        <dbReference type="ARBA" id="ARBA00022857"/>
    </source>
</evidence>
<evidence type="ECO:0000256" key="4">
    <source>
        <dbReference type="ARBA" id="ARBA00022782"/>
    </source>
</evidence>
<dbReference type="EMBL" id="JADIME010000036">
    <property type="protein sequence ID" value="MBO8465015.1"/>
    <property type="molecule type" value="Genomic_DNA"/>
</dbReference>
<comment type="subcellular location">
    <subcellularLocation>
        <location evidence="1">Endoplasmic reticulum membrane</location>
        <topology evidence="1">Multi-pass membrane protein</topology>
    </subcellularLocation>
    <subcellularLocation>
        <location evidence="2">Microsome membrane</location>
    </subcellularLocation>
</comment>
<evidence type="ECO:0000256" key="1">
    <source>
        <dbReference type="ARBA" id="ARBA00004477"/>
    </source>
</evidence>
<feature type="transmembrane region" description="Helical" evidence="17">
    <location>
        <begin position="77"/>
        <end position="101"/>
    </location>
</feature>
<keyword evidence="10" id="KW-0443">Lipid metabolism</keyword>
<dbReference type="InterPro" id="IPR039357">
    <property type="entry name" value="SRD5A/TECR"/>
</dbReference>
<keyword evidence="11 17" id="KW-0472">Membrane</keyword>
<dbReference type="GO" id="GO:0006694">
    <property type="term" value="P:steroid biosynthetic process"/>
    <property type="evidence" value="ECO:0007669"/>
    <property type="project" value="TreeGrafter"/>
</dbReference>
<dbReference type="InterPro" id="IPR016636">
    <property type="entry name" value="3-oxo-5-alpha-steroid_4-DH"/>
</dbReference>
<accession>A0A9D9I2Y9</accession>
<evidence type="ECO:0000256" key="2">
    <source>
        <dbReference type="ARBA" id="ARBA00004524"/>
    </source>
</evidence>
<evidence type="ECO:0000256" key="12">
    <source>
        <dbReference type="ARBA" id="ARBA00037789"/>
    </source>
</evidence>
<evidence type="ECO:0000256" key="5">
    <source>
        <dbReference type="ARBA" id="ARBA00022824"/>
    </source>
</evidence>
<feature type="transmembrane region" description="Helical" evidence="17">
    <location>
        <begin position="47"/>
        <end position="65"/>
    </location>
</feature>
<dbReference type="GO" id="GO:0016020">
    <property type="term" value="C:membrane"/>
    <property type="evidence" value="ECO:0007669"/>
    <property type="project" value="InterPro"/>
</dbReference>
<reference evidence="19" key="1">
    <citation type="submission" date="2020-10" db="EMBL/GenBank/DDBJ databases">
        <authorList>
            <person name="Gilroy R."/>
        </authorList>
    </citation>
    <scope>NUCLEOTIDE SEQUENCE</scope>
    <source>
        <strain evidence="19">10037</strain>
    </source>
</reference>
<evidence type="ECO:0000256" key="16">
    <source>
        <dbReference type="ARBA" id="ARBA00049166"/>
    </source>
</evidence>
<dbReference type="InterPro" id="IPR001104">
    <property type="entry name" value="3-oxo-5_a-steroid_4-DH_C"/>
</dbReference>
<keyword evidence="9" id="KW-0560">Oxidoreductase</keyword>
<evidence type="ECO:0000256" key="17">
    <source>
        <dbReference type="SAM" id="Phobius"/>
    </source>
</evidence>
<keyword evidence="7" id="KW-0521">NADP</keyword>
<feature type="transmembrane region" description="Helical" evidence="17">
    <location>
        <begin position="147"/>
        <end position="164"/>
    </location>
</feature>
<dbReference type="Gene3D" id="1.20.120.1630">
    <property type="match status" value="1"/>
</dbReference>
<feature type="transmembrane region" description="Helical" evidence="17">
    <location>
        <begin position="6"/>
        <end position="27"/>
    </location>
</feature>
<gene>
    <name evidence="19" type="ORF">IAB93_03350</name>
</gene>
<dbReference type="FunFam" id="1.20.120.1630:FF:000014">
    <property type="entry name" value="Steroid 5-alpha reductase, putative"/>
    <property type="match status" value="1"/>
</dbReference>
<sequence>MVMTTYNIILVSMIALAIVVFIALFHVKAGYGYLANGKWGPKINNKLGWVLMESPVFLLMLYMFLDSPRSTFEKENIIYFALSAPFFIHYFQRSFIFPFLIKGNGRMPVAIILMGVVFNCINAYLQGEWLYYLSPSGYYTNEWLTDPRFIIGALTFIAGFYINLQSDYIIRHLRKPGDTKHYIPKGGMFKYVCSANYFGELTEWIGFAILTWSVPGAVFALWTFANLGPRAKSLDERYAQEFGSEYTELKRKYILPNIW</sequence>
<evidence type="ECO:0000256" key="14">
    <source>
        <dbReference type="ARBA" id="ARBA00041664"/>
    </source>
</evidence>
<feature type="domain" description="3-oxo-5-alpha-steroid 4-dehydrogenase C-terminal" evidence="18">
    <location>
        <begin position="106"/>
        <end position="259"/>
    </location>
</feature>
<evidence type="ECO:0000313" key="20">
    <source>
        <dbReference type="Proteomes" id="UP000823597"/>
    </source>
</evidence>
<proteinExistence type="predicted"/>
<evidence type="ECO:0000256" key="6">
    <source>
        <dbReference type="ARBA" id="ARBA00022848"/>
    </source>
</evidence>
<evidence type="ECO:0000256" key="3">
    <source>
        <dbReference type="ARBA" id="ARBA00022692"/>
    </source>
</evidence>
<dbReference type="GO" id="GO:0003865">
    <property type="term" value="F:3-oxo-5-alpha-steroid 4-dehydrogenase activity"/>
    <property type="evidence" value="ECO:0007669"/>
    <property type="project" value="InterPro"/>
</dbReference>
<evidence type="ECO:0000256" key="13">
    <source>
        <dbReference type="ARBA" id="ARBA00039428"/>
    </source>
</evidence>
<dbReference type="Pfam" id="PF02544">
    <property type="entry name" value="Steroid_dh"/>
    <property type="match status" value="1"/>
</dbReference>
<keyword evidence="8 17" id="KW-1133">Transmembrane helix</keyword>
<comment type="caution">
    <text evidence="19">The sequence shown here is derived from an EMBL/GenBank/DDBJ whole genome shotgun (WGS) entry which is preliminary data.</text>
</comment>
<comment type="function">
    <text evidence="12">Converts testosterone into 5-alpha-dihydrotestosterone and progesterone or corticosterone into their corresponding 5-alpha-3-oxosteroids. It plays a central role in sexual differentiation and androgen physiology.</text>
</comment>
<organism evidence="19 20">
    <name type="scientific">Candidatus Merdivivens pullistercoris</name>
    <dbReference type="NCBI Taxonomy" id="2840873"/>
    <lineage>
        <taxon>Bacteria</taxon>
        <taxon>Pseudomonadati</taxon>
        <taxon>Bacteroidota</taxon>
        <taxon>Bacteroidia</taxon>
        <taxon>Bacteroidales</taxon>
        <taxon>Muribaculaceae</taxon>
        <taxon>Muribaculaceae incertae sedis</taxon>
        <taxon>Candidatus Merdivivens</taxon>
    </lineage>
</organism>
<dbReference type="PIRSF" id="PIRSF015596">
    <property type="entry name" value="5_alpha-SR2"/>
    <property type="match status" value="1"/>
</dbReference>
<keyword evidence="5" id="KW-0256">Endoplasmic reticulum</keyword>
<keyword evidence="4" id="KW-0221">Differentiation</keyword>
<dbReference type="PANTHER" id="PTHR10556">
    <property type="entry name" value="3-OXO-5-ALPHA-STEROID 4-DEHYDROGENASE"/>
    <property type="match status" value="1"/>
</dbReference>
<evidence type="ECO:0000256" key="11">
    <source>
        <dbReference type="ARBA" id="ARBA00023136"/>
    </source>
</evidence>
<keyword evidence="6" id="KW-0492">Microsome</keyword>
<evidence type="ECO:0000256" key="8">
    <source>
        <dbReference type="ARBA" id="ARBA00022989"/>
    </source>
</evidence>
<dbReference type="PANTHER" id="PTHR10556:SF57">
    <property type="entry name" value="3-OXO-5-ALPHA-STEROID 4-DEHYDROGENASE 1"/>
    <property type="match status" value="1"/>
</dbReference>
<evidence type="ECO:0000259" key="18">
    <source>
        <dbReference type="Pfam" id="PF02544"/>
    </source>
</evidence>
<feature type="transmembrane region" description="Helical" evidence="17">
    <location>
        <begin position="108"/>
        <end position="127"/>
    </location>
</feature>
<keyword evidence="3 17" id="KW-0812">Transmembrane</keyword>
<name>A0A9D9I2Y9_9BACT</name>
<dbReference type="AlphaFoldDB" id="A0A9D9I2Y9"/>
<protein>
    <recommendedName>
        <fullName evidence="13">3-oxo-5-alpha-steroid 4-dehydrogenase 1</fullName>
    </recommendedName>
    <alternativeName>
        <fullName evidence="14">SR type 1</fullName>
    </alternativeName>
    <alternativeName>
        <fullName evidence="15">Steroid 5-alpha-reductase 1</fullName>
    </alternativeName>
</protein>
<evidence type="ECO:0000256" key="9">
    <source>
        <dbReference type="ARBA" id="ARBA00023002"/>
    </source>
</evidence>
<dbReference type="GO" id="GO:0030154">
    <property type="term" value="P:cell differentiation"/>
    <property type="evidence" value="ECO:0007669"/>
    <property type="project" value="UniProtKB-KW"/>
</dbReference>
<evidence type="ECO:0000313" key="19">
    <source>
        <dbReference type="EMBL" id="MBO8465015.1"/>
    </source>
</evidence>
<comment type="catalytic activity">
    <reaction evidence="16">
        <text>androst-4-ene-3,17-dione + NADPH + H(+) = 5alpha-androstan-3,17-dione + NADP(+)</text>
        <dbReference type="Rhea" id="RHEA:50816"/>
        <dbReference type="ChEBI" id="CHEBI:15378"/>
        <dbReference type="ChEBI" id="CHEBI:15994"/>
        <dbReference type="ChEBI" id="CHEBI:16422"/>
        <dbReference type="ChEBI" id="CHEBI:57783"/>
        <dbReference type="ChEBI" id="CHEBI:58349"/>
    </reaction>
    <physiologicalReaction direction="left-to-right" evidence="16">
        <dbReference type="Rhea" id="RHEA:50817"/>
    </physiologicalReaction>
</comment>
<dbReference type="Proteomes" id="UP000823597">
    <property type="component" value="Unassembled WGS sequence"/>
</dbReference>
<feature type="transmembrane region" description="Helical" evidence="17">
    <location>
        <begin position="204"/>
        <end position="225"/>
    </location>
</feature>